<proteinExistence type="predicted"/>
<feature type="domain" description="Piwi" evidence="1">
    <location>
        <begin position="18"/>
        <end position="104"/>
    </location>
</feature>
<dbReference type="AlphaFoldDB" id="H8X7K1"/>
<dbReference type="RefSeq" id="XP_003869918.1">
    <property type="nucleotide sequence ID" value="XM_003869869.1"/>
</dbReference>
<keyword evidence="3" id="KW-1185">Reference proteome</keyword>
<evidence type="ECO:0000313" key="2">
    <source>
        <dbReference type="EMBL" id="CCG23785.1"/>
    </source>
</evidence>
<dbReference type="InterPro" id="IPR012337">
    <property type="entry name" value="RNaseH-like_sf"/>
</dbReference>
<reference evidence="2 3" key="1">
    <citation type="journal article" date="2012" name="PLoS ONE">
        <title>Sequence and analysis of the genome of the pathogenic yeast Candida orthopsilosis.</title>
        <authorList>
            <person name="Riccombeni A."/>
            <person name="Vidanes G."/>
            <person name="Proux-Wera E."/>
            <person name="Wolfe K.H."/>
            <person name="Butler G."/>
        </authorList>
    </citation>
    <scope>NUCLEOTIDE SEQUENCE [LARGE SCALE GENOMIC DNA]</scope>
    <source>
        <strain evidence="2 3">Co 90-125</strain>
    </source>
</reference>
<name>H8X7K1_CANO9</name>
<dbReference type="InterPro" id="IPR003165">
    <property type="entry name" value="Piwi"/>
</dbReference>
<gene>
    <name evidence="2" type="ORF">CORT_0E01975</name>
</gene>
<dbReference type="Pfam" id="PF02171">
    <property type="entry name" value="Piwi"/>
    <property type="match status" value="1"/>
</dbReference>
<dbReference type="EMBL" id="HE681723">
    <property type="protein sequence ID" value="CCG23785.1"/>
    <property type="molecule type" value="Genomic_DNA"/>
</dbReference>
<sequence>MPNIRAVFVEYGKQHNMPNYNPKITFEIVVKKHHTRFIPLEQNAVDSVTKKKVAVTSNDNVTPGTTIDNDTTSISFFDFCNQSQQTLHGAGILAHYYVLNSENNYT</sequence>
<dbReference type="eggNOG" id="KOG1041">
    <property type="taxonomic scope" value="Eukaryota"/>
</dbReference>
<dbReference type="Gene3D" id="3.30.420.10">
    <property type="entry name" value="Ribonuclease H-like superfamily/Ribonuclease H"/>
    <property type="match status" value="1"/>
</dbReference>
<evidence type="ECO:0000313" key="3">
    <source>
        <dbReference type="Proteomes" id="UP000005018"/>
    </source>
</evidence>
<dbReference type="GO" id="GO:0003676">
    <property type="term" value="F:nucleic acid binding"/>
    <property type="evidence" value="ECO:0007669"/>
    <property type="project" value="InterPro"/>
</dbReference>
<dbReference type="GeneID" id="14541347"/>
<dbReference type="OrthoDB" id="10252740at2759"/>
<dbReference type="SUPFAM" id="SSF53098">
    <property type="entry name" value="Ribonuclease H-like"/>
    <property type="match status" value="1"/>
</dbReference>
<dbReference type="PANTHER" id="PTHR22891">
    <property type="entry name" value="EUKARYOTIC TRANSLATION INITIATION FACTOR 2C"/>
    <property type="match status" value="1"/>
</dbReference>
<protein>
    <submittedName>
        <fullName evidence="2">Argonaute protein</fullName>
    </submittedName>
</protein>
<accession>H8X7K1</accession>
<dbReference type="KEGG" id="cot:CORT_0E01975"/>
<dbReference type="InterPro" id="IPR036397">
    <property type="entry name" value="RNaseH_sf"/>
</dbReference>
<evidence type="ECO:0000259" key="1">
    <source>
        <dbReference type="Pfam" id="PF02171"/>
    </source>
</evidence>
<organism evidence="2 3">
    <name type="scientific">Candida orthopsilosis (strain 90-125)</name>
    <name type="common">Yeast</name>
    <dbReference type="NCBI Taxonomy" id="1136231"/>
    <lineage>
        <taxon>Eukaryota</taxon>
        <taxon>Fungi</taxon>
        <taxon>Dikarya</taxon>
        <taxon>Ascomycota</taxon>
        <taxon>Saccharomycotina</taxon>
        <taxon>Pichiomycetes</taxon>
        <taxon>Debaryomycetaceae</taxon>
        <taxon>Candida/Lodderomyces clade</taxon>
        <taxon>Candida</taxon>
    </lineage>
</organism>
<dbReference type="Proteomes" id="UP000005018">
    <property type="component" value="Chromosome 5"/>
</dbReference>
<dbReference type="HOGENOM" id="CLU_2222936_0_0_1"/>